<dbReference type="InterPro" id="IPR003148">
    <property type="entry name" value="RCK_N"/>
</dbReference>
<evidence type="ECO:0000313" key="4">
    <source>
        <dbReference type="EMBL" id="CAG4895731.1"/>
    </source>
</evidence>
<reference evidence="4" key="1">
    <citation type="submission" date="2021-04" db="EMBL/GenBank/DDBJ databases">
        <authorList>
            <person name="Vanwijnsberghe S."/>
        </authorList>
    </citation>
    <scope>NUCLEOTIDE SEQUENCE</scope>
    <source>
        <strain evidence="4">LMG 31841</strain>
    </source>
</reference>
<keyword evidence="5" id="KW-1185">Reference proteome</keyword>
<evidence type="ECO:0000259" key="3">
    <source>
        <dbReference type="PROSITE" id="PS51201"/>
    </source>
</evidence>
<organism evidence="4 5">
    <name type="scientific">Paraburkholderia saeva</name>
    <dbReference type="NCBI Taxonomy" id="2777537"/>
    <lineage>
        <taxon>Bacteria</taxon>
        <taxon>Pseudomonadati</taxon>
        <taxon>Pseudomonadota</taxon>
        <taxon>Betaproteobacteria</taxon>
        <taxon>Burkholderiales</taxon>
        <taxon>Burkholderiaceae</taxon>
        <taxon>Paraburkholderia</taxon>
    </lineage>
</organism>
<sequence length="369" mass="41184">MVLERRVSEERRKPSRFRLPRRARRTWMPPRARTLFTRPAASPQRVLMLRLYLVVALCVLAFVVLYLDRDGLRDAHREVLGIIDLMYFTMVTVATVGYGDIVPVTDRARLIDAFFIVPIRIIIWFIFLGTAYQFVIQRVIEEYRMKRLQRRLRDHIVVCGFGLSGSVAVRELLESGVHPDSIVVIDSQQHALEAATALGVAGLLGDPSREDLLQQVHARQAKAVIVAVQEDATAILLTLTVRSVAPETKIVVRIQEQTFQRQLRQAGADVIISSTKIGGLLMADAVSSTYIVPFVNDLLSSRGRVNLVERFAQPYEVGCQSNAVPGALVIGLARDGRVRSFYEDPPCAIETGDLLFLIQSTRAPGATPD</sequence>
<keyword evidence="2" id="KW-0812">Transmembrane</keyword>
<dbReference type="Pfam" id="PF02254">
    <property type="entry name" value="TrkA_N"/>
    <property type="match status" value="1"/>
</dbReference>
<keyword evidence="2" id="KW-1133">Transmembrane helix</keyword>
<comment type="caution">
    <text evidence="4">The sequence shown here is derived from an EMBL/GenBank/DDBJ whole genome shotgun (WGS) entry which is preliminary data.</text>
</comment>
<keyword evidence="2" id="KW-0472">Membrane</keyword>
<name>A0A9N8X1T5_9BURK</name>
<dbReference type="Pfam" id="PF07885">
    <property type="entry name" value="Ion_trans_2"/>
    <property type="match status" value="1"/>
</dbReference>
<dbReference type="SUPFAM" id="SSF51735">
    <property type="entry name" value="NAD(P)-binding Rossmann-fold domains"/>
    <property type="match status" value="1"/>
</dbReference>
<evidence type="ECO:0000313" key="5">
    <source>
        <dbReference type="Proteomes" id="UP000789704"/>
    </source>
</evidence>
<evidence type="ECO:0000256" key="2">
    <source>
        <dbReference type="SAM" id="Phobius"/>
    </source>
</evidence>
<dbReference type="AlphaFoldDB" id="A0A9N8X1T5"/>
<protein>
    <submittedName>
        <fullName evidence="4">Glutathione-regulated potassium-efflux system protein KefC</fullName>
    </submittedName>
</protein>
<dbReference type="GO" id="GO:0005886">
    <property type="term" value="C:plasma membrane"/>
    <property type="evidence" value="ECO:0007669"/>
    <property type="project" value="UniProtKB-SubCell"/>
</dbReference>
<dbReference type="PROSITE" id="PS51201">
    <property type="entry name" value="RCK_N"/>
    <property type="match status" value="1"/>
</dbReference>
<feature type="transmembrane region" description="Helical" evidence="2">
    <location>
        <begin position="47"/>
        <end position="67"/>
    </location>
</feature>
<dbReference type="PANTHER" id="PTHR43833">
    <property type="entry name" value="POTASSIUM CHANNEL PROTEIN 2-RELATED-RELATED"/>
    <property type="match status" value="1"/>
</dbReference>
<evidence type="ECO:0000256" key="1">
    <source>
        <dbReference type="ARBA" id="ARBA00004651"/>
    </source>
</evidence>
<feature type="transmembrane region" description="Helical" evidence="2">
    <location>
        <begin position="113"/>
        <end position="135"/>
    </location>
</feature>
<dbReference type="InterPro" id="IPR036291">
    <property type="entry name" value="NAD(P)-bd_dom_sf"/>
</dbReference>
<proteinExistence type="predicted"/>
<comment type="subcellular location">
    <subcellularLocation>
        <location evidence="1">Cell membrane</location>
        <topology evidence="1">Multi-pass membrane protein</topology>
    </subcellularLocation>
</comment>
<dbReference type="Gene3D" id="3.40.50.720">
    <property type="entry name" value="NAD(P)-binding Rossmann-like Domain"/>
    <property type="match status" value="1"/>
</dbReference>
<dbReference type="PANTHER" id="PTHR43833:SF9">
    <property type="entry name" value="POTASSIUM CHANNEL PROTEIN YUGO-RELATED"/>
    <property type="match status" value="1"/>
</dbReference>
<dbReference type="Gene3D" id="1.10.287.70">
    <property type="match status" value="1"/>
</dbReference>
<dbReference type="InterPro" id="IPR013099">
    <property type="entry name" value="K_chnl_dom"/>
</dbReference>
<dbReference type="InterPro" id="IPR050721">
    <property type="entry name" value="Trk_Ktr_HKT_K-transport"/>
</dbReference>
<dbReference type="Proteomes" id="UP000789704">
    <property type="component" value="Unassembled WGS sequence"/>
</dbReference>
<accession>A0A9N8X1T5</accession>
<feature type="domain" description="RCK N-terminal" evidence="3">
    <location>
        <begin position="153"/>
        <end position="272"/>
    </location>
</feature>
<dbReference type="SUPFAM" id="SSF81324">
    <property type="entry name" value="Voltage-gated potassium channels"/>
    <property type="match status" value="1"/>
</dbReference>
<dbReference type="GO" id="GO:0006813">
    <property type="term" value="P:potassium ion transport"/>
    <property type="evidence" value="ECO:0007669"/>
    <property type="project" value="InterPro"/>
</dbReference>
<dbReference type="EMBL" id="CAJQZC010000003">
    <property type="protein sequence ID" value="CAG4895731.1"/>
    <property type="molecule type" value="Genomic_DNA"/>
</dbReference>
<feature type="transmembrane region" description="Helical" evidence="2">
    <location>
        <begin position="79"/>
        <end position="101"/>
    </location>
</feature>
<gene>
    <name evidence="4" type="primary">kefC_2</name>
    <name evidence="4" type="ORF">LMG31841_02215</name>
</gene>